<proteinExistence type="predicted"/>
<reference evidence="1" key="1">
    <citation type="submission" date="2020-09" db="EMBL/GenBank/DDBJ databases">
        <title>Genome-Enabled Discovery of Anthraquinone Biosynthesis in Senna tora.</title>
        <authorList>
            <person name="Kang S.-H."/>
            <person name="Pandey R.P."/>
            <person name="Lee C.-M."/>
            <person name="Sim J.-S."/>
            <person name="Jeong J.-T."/>
            <person name="Choi B.-S."/>
            <person name="Jung M."/>
            <person name="Ginzburg D."/>
            <person name="Zhao K."/>
            <person name="Won S.Y."/>
            <person name="Oh T.-J."/>
            <person name="Yu Y."/>
            <person name="Kim N.-H."/>
            <person name="Lee O.R."/>
            <person name="Lee T.-H."/>
            <person name="Bashyal P."/>
            <person name="Kim T.-S."/>
            <person name="Lee W.-H."/>
            <person name="Kawkins C."/>
            <person name="Kim C.-K."/>
            <person name="Kim J.S."/>
            <person name="Ahn B.O."/>
            <person name="Rhee S.Y."/>
            <person name="Sohng J.K."/>
        </authorList>
    </citation>
    <scope>NUCLEOTIDE SEQUENCE</scope>
    <source>
        <tissue evidence="1">Leaf</tissue>
    </source>
</reference>
<dbReference type="AlphaFoldDB" id="A0A834SDF0"/>
<keyword evidence="2" id="KW-1185">Reference proteome</keyword>
<gene>
    <name evidence="1" type="ORF">G2W53_041246</name>
</gene>
<comment type="caution">
    <text evidence="1">The sequence shown here is derived from an EMBL/GenBank/DDBJ whole genome shotgun (WGS) entry which is preliminary data.</text>
</comment>
<dbReference type="Proteomes" id="UP000634136">
    <property type="component" value="Unassembled WGS sequence"/>
</dbReference>
<accession>A0A834SDF0</accession>
<evidence type="ECO:0000313" key="2">
    <source>
        <dbReference type="Proteomes" id="UP000634136"/>
    </source>
</evidence>
<protein>
    <submittedName>
        <fullName evidence="1">Uncharacterized protein</fullName>
    </submittedName>
</protein>
<dbReference type="EMBL" id="JAAIUW010000013">
    <property type="protein sequence ID" value="KAF7802135.1"/>
    <property type="molecule type" value="Genomic_DNA"/>
</dbReference>
<name>A0A834SDF0_9FABA</name>
<evidence type="ECO:0000313" key="1">
    <source>
        <dbReference type="EMBL" id="KAF7802135.1"/>
    </source>
</evidence>
<organism evidence="1 2">
    <name type="scientific">Senna tora</name>
    <dbReference type="NCBI Taxonomy" id="362788"/>
    <lineage>
        <taxon>Eukaryota</taxon>
        <taxon>Viridiplantae</taxon>
        <taxon>Streptophyta</taxon>
        <taxon>Embryophyta</taxon>
        <taxon>Tracheophyta</taxon>
        <taxon>Spermatophyta</taxon>
        <taxon>Magnoliopsida</taxon>
        <taxon>eudicotyledons</taxon>
        <taxon>Gunneridae</taxon>
        <taxon>Pentapetalae</taxon>
        <taxon>rosids</taxon>
        <taxon>fabids</taxon>
        <taxon>Fabales</taxon>
        <taxon>Fabaceae</taxon>
        <taxon>Caesalpinioideae</taxon>
        <taxon>Cassia clade</taxon>
        <taxon>Senna</taxon>
    </lineage>
</organism>
<sequence length="81" mass="9378">MAQNQQVCNVASQQHINISLCQVRNPQLDRVREARRNAIVTSMRRHFPNFMISKTDLYWRLNDHGLVAPRPSKTPGHPFPS</sequence>